<proteinExistence type="predicted"/>
<accession>A0ABN7X1Y5</accession>
<comment type="caution">
    <text evidence="2">The sequence shown here is derived from an EMBL/GenBank/DDBJ whole genome shotgun (WGS) entry which is preliminary data.</text>
</comment>
<feature type="region of interest" description="Disordered" evidence="1">
    <location>
        <begin position="267"/>
        <end position="297"/>
    </location>
</feature>
<evidence type="ECO:0000313" key="2">
    <source>
        <dbReference type="EMBL" id="CAG8845587.1"/>
    </source>
</evidence>
<evidence type="ECO:0000313" key="3">
    <source>
        <dbReference type="Proteomes" id="UP000789901"/>
    </source>
</evidence>
<name>A0ABN7X1Y5_GIGMA</name>
<protein>
    <submittedName>
        <fullName evidence="2">22053_t:CDS:1</fullName>
    </submittedName>
</protein>
<evidence type="ECO:0000256" key="1">
    <source>
        <dbReference type="SAM" id="MobiDB-lite"/>
    </source>
</evidence>
<organism evidence="2 3">
    <name type="scientific">Gigaspora margarita</name>
    <dbReference type="NCBI Taxonomy" id="4874"/>
    <lineage>
        <taxon>Eukaryota</taxon>
        <taxon>Fungi</taxon>
        <taxon>Fungi incertae sedis</taxon>
        <taxon>Mucoromycota</taxon>
        <taxon>Glomeromycotina</taxon>
        <taxon>Glomeromycetes</taxon>
        <taxon>Diversisporales</taxon>
        <taxon>Gigasporaceae</taxon>
        <taxon>Gigaspora</taxon>
    </lineage>
</organism>
<feature type="non-terminal residue" evidence="2">
    <location>
        <position position="297"/>
    </location>
</feature>
<dbReference type="EMBL" id="CAJVQB010080158">
    <property type="protein sequence ID" value="CAG8845587.1"/>
    <property type="molecule type" value="Genomic_DNA"/>
</dbReference>
<gene>
    <name evidence="2" type="ORF">GMARGA_LOCUS37722</name>
</gene>
<sequence>MENNKENAFYNSYNILEDNSFLEYPHNNNPLSWDEKVEFELSALKDTTNIWNNSSTEYSGTSQKPPTNIIEPESMPDISIQVEQTTEYEIAQDPIEKKTQDTNPLQGEKYDYIPTPDTEIDNMGIIMNNTEEQTQVTMECSNEKEYQTTMGSSPDTNNTEVEIIDPTENILVTSELQISGVLDTKDKLVAQHSNSGESTILIYMRGNEDLKDEFNTLSFTNNLAAQSNKHVEPHTFETASKATQLGVTEWLYSEGFTPIVNKKSAASKKNKKIKKSRLQEAESRPSLYKKGKGGNPF</sequence>
<dbReference type="Proteomes" id="UP000789901">
    <property type="component" value="Unassembled WGS sequence"/>
</dbReference>
<reference evidence="2 3" key="1">
    <citation type="submission" date="2021-06" db="EMBL/GenBank/DDBJ databases">
        <authorList>
            <person name="Kallberg Y."/>
            <person name="Tangrot J."/>
            <person name="Rosling A."/>
        </authorList>
    </citation>
    <scope>NUCLEOTIDE SEQUENCE [LARGE SCALE GENOMIC DNA]</scope>
    <source>
        <strain evidence="2 3">120-4 pot B 10/14</strain>
    </source>
</reference>
<keyword evidence="3" id="KW-1185">Reference proteome</keyword>
<feature type="compositionally biased region" description="Basic residues" evidence="1">
    <location>
        <begin position="267"/>
        <end position="276"/>
    </location>
</feature>
<feature type="compositionally biased region" description="Basic residues" evidence="1">
    <location>
        <begin position="287"/>
        <end position="297"/>
    </location>
</feature>